<evidence type="ECO:0000313" key="3">
    <source>
        <dbReference type="Proteomes" id="UP000253307"/>
    </source>
</evidence>
<dbReference type="GO" id="GO:0046872">
    <property type="term" value="F:metal ion binding"/>
    <property type="evidence" value="ECO:0007669"/>
    <property type="project" value="InterPro"/>
</dbReference>
<dbReference type="Proteomes" id="UP000253307">
    <property type="component" value="Unassembled WGS sequence"/>
</dbReference>
<organism evidence="2 3">
    <name type="scientific">SAR86 cluster bacterium</name>
    <dbReference type="NCBI Taxonomy" id="2030880"/>
    <lineage>
        <taxon>Bacteria</taxon>
        <taxon>Pseudomonadati</taxon>
        <taxon>Pseudomonadota</taxon>
        <taxon>Gammaproteobacteria</taxon>
        <taxon>SAR86 cluster</taxon>
    </lineage>
</organism>
<accession>A0A368BVX9</accession>
<sequence>MSHPCHKDHLKSIRRIEGQVRGVEKMITNGEYCIEILNQIKAIKNSLVSVEGKILKRHLQECIKESLSGDIFDEKVDEIVKVLKR</sequence>
<gene>
    <name evidence="2" type="ORF">DBW96_02170</name>
</gene>
<dbReference type="InterPro" id="IPR038390">
    <property type="entry name" value="Metal_Tscrpt_repr_sf"/>
</dbReference>
<proteinExistence type="inferred from homology"/>
<evidence type="ECO:0000313" key="2">
    <source>
        <dbReference type="EMBL" id="RCL41479.1"/>
    </source>
</evidence>
<evidence type="ECO:0000256" key="1">
    <source>
        <dbReference type="ARBA" id="ARBA00005260"/>
    </source>
</evidence>
<dbReference type="GO" id="GO:0045892">
    <property type="term" value="P:negative regulation of DNA-templated transcription"/>
    <property type="evidence" value="ECO:0007669"/>
    <property type="project" value="UniProtKB-ARBA"/>
</dbReference>
<dbReference type="Pfam" id="PF02583">
    <property type="entry name" value="Trns_repr_metal"/>
    <property type="match status" value="1"/>
</dbReference>
<dbReference type="CDD" id="cd10148">
    <property type="entry name" value="CsoR-like_DUF156"/>
    <property type="match status" value="1"/>
</dbReference>
<dbReference type="EMBL" id="QOPE01000012">
    <property type="protein sequence ID" value="RCL41479.1"/>
    <property type="molecule type" value="Genomic_DNA"/>
</dbReference>
<reference evidence="2 3" key="1">
    <citation type="journal article" date="2018" name="Microbiome">
        <title>Fine metagenomic profile of the Mediterranean stratified and mixed water columns revealed by assembly and recruitment.</title>
        <authorList>
            <person name="Haro-Moreno J.M."/>
            <person name="Lopez-Perez M."/>
            <person name="De La Torre J.R."/>
            <person name="Picazo A."/>
            <person name="Camacho A."/>
            <person name="Rodriguez-Valera F."/>
        </authorList>
    </citation>
    <scope>NUCLEOTIDE SEQUENCE [LARGE SCALE GENOMIC DNA]</scope>
    <source>
        <strain evidence="2">MED-G82</strain>
    </source>
</reference>
<comment type="similarity">
    <text evidence="1">Belongs to the FrmR/RcnR family.</text>
</comment>
<comment type="caution">
    <text evidence="2">The sequence shown here is derived from an EMBL/GenBank/DDBJ whole genome shotgun (WGS) entry which is preliminary data.</text>
</comment>
<dbReference type="GO" id="GO:0003677">
    <property type="term" value="F:DNA binding"/>
    <property type="evidence" value="ECO:0007669"/>
    <property type="project" value="InterPro"/>
</dbReference>
<name>A0A368BVX9_9GAMM</name>
<dbReference type="InterPro" id="IPR003735">
    <property type="entry name" value="Metal_Tscrpt_repr"/>
</dbReference>
<dbReference type="PANTHER" id="PTHR33677">
    <property type="entry name" value="TRANSCRIPTIONAL REPRESSOR FRMR-RELATED"/>
    <property type="match status" value="1"/>
</dbReference>
<protein>
    <submittedName>
        <fullName evidence="2">Transcriptional regulator</fullName>
    </submittedName>
</protein>
<dbReference type="Gene3D" id="1.20.58.1000">
    <property type="entry name" value="Metal-sensitive repressor, helix protomer"/>
    <property type="match status" value="1"/>
</dbReference>
<dbReference type="AlphaFoldDB" id="A0A368BVX9"/>